<evidence type="ECO:0000313" key="4">
    <source>
        <dbReference type="Proteomes" id="UP000279307"/>
    </source>
</evidence>
<evidence type="ECO:0000256" key="1">
    <source>
        <dbReference type="SAM" id="MobiDB-lite"/>
    </source>
</evidence>
<keyword evidence="2" id="KW-0472">Membrane</keyword>
<name>A0A3L8D7X8_OOCBI</name>
<evidence type="ECO:0000313" key="3">
    <source>
        <dbReference type="EMBL" id="RLU16376.1"/>
    </source>
</evidence>
<gene>
    <name evidence="3" type="ORF">DMN91_010444</name>
</gene>
<dbReference type="EMBL" id="QOIP01000011">
    <property type="protein sequence ID" value="RLU16376.1"/>
    <property type="molecule type" value="Genomic_DNA"/>
</dbReference>
<sequence>MFNKMNKNIGFYASQDKASKIPRIKPNTLLSTHEESRVCSDRKLPMENRFQRFTSARLSTACSEEESYAELGDSPKRQVLNAIYRQNLKPAVILQTVRENPTNLWCLEKSSEIDADEELEGDLSASPTKESRIITGAGDDPRSATLLKSLALKCKCPSCNNHKHACNDYKHMSANHTDRRMESDSWSSPEVESARKWKTIKHRKFVDASTEDSNLLSDYSGINYSKVKGAGRNNGVSNVTSHVKKSSATSDTARINIPRTASFSFFNVFFDIVFWPFVFFRAKR</sequence>
<dbReference type="Proteomes" id="UP000279307">
    <property type="component" value="Chromosome 11"/>
</dbReference>
<feature type="region of interest" description="Disordered" evidence="1">
    <location>
        <begin position="117"/>
        <end position="137"/>
    </location>
</feature>
<organism evidence="3 4">
    <name type="scientific">Ooceraea biroi</name>
    <name type="common">Clonal raider ant</name>
    <name type="synonym">Cerapachys biroi</name>
    <dbReference type="NCBI Taxonomy" id="2015173"/>
    <lineage>
        <taxon>Eukaryota</taxon>
        <taxon>Metazoa</taxon>
        <taxon>Ecdysozoa</taxon>
        <taxon>Arthropoda</taxon>
        <taxon>Hexapoda</taxon>
        <taxon>Insecta</taxon>
        <taxon>Pterygota</taxon>
        <taxon>Neoptera</taxon>
        <taxon>Endopterygota</taxon>
        <taxon>Hymenoptera</taxon>
        <taxon>Apocrita</taxon>
        <taxon>Aculeata</taxon>
        <taxon>Formicoidea</taxon>
        <taxon>Formicidae</taxon>
        <taxon>Dorylinae</taxon>
        <taxon>Ooceraea</taxon>
    </lineage>
</organism>
<accession>A0A3L8D7X8</accession>
<evidence type="ECO:0000256" key="2">
    <source>
        <dbReference type="SAM" id="Phobius"/>
    </source>
</evidence>
<comment type="caution">
    <text evidence="3">The sequence shown here is derived from an EMBL/GenBank/DDBJ whole genome shotgun (WGS) entry which is preliminary data.</text>
</comment>
<reference evidence="3 4" key="1">
    <citation type="journal article" date="2018" name="Genome Res.">
        <title>The genomic architecture and molecular evolution of ant odorant receptors.</title>
        <authorList>
            <person name="McKenzie S.K."/>
            <person name="Kronauer D.J.C."/>
        </authorList>
    </citation>
    <scope>NUCLEOTIDE SEQUENCE [LARGE SCALE GENOMIC DNA]</scope>
    <source>
        <strain evidence="3">Clonal line C1</strain>
    </source>
</reference>
<keyword evidence="2" id="KW-0812">Transmembrane</keyword>
<feature type="transmembrane region" description="Helical" evidence="2">
    <location>
        <begin position="261"/>
        <end position="280"/>
    </location>
</feature>
<proteinExistence type="predicted"/>
<dbReference type="AlphaFoldDB" id="A0A3L8D7X8"/>
<keyword evidence="2" id="KW-1133">Transmembrane helix</keyword>
<protein>
    <submittedName>
        <fullName evidence="3">Uncharacterized protein</fullName>
    </submittedName>
</protein>